<dbReference type="Proteomes" id="UP000530660">
    <property type="component" value="Unassembled WGS sequence"/>
</dbReference>
<dbReference type="GO" id="GO:0047734">
    <property type="term" value="F:CDP-glycerol diphosphatase activity"/>
    <property type="evidence" value="ECO:0007669"/>
    <property type="project" value="TreeGrafter"/>
</dbReference>
<feature type="region of interest" description="Disordered" evidence="1">
    <location>
        <begin position="1"/>
        <end position="44"/>
    </location>
</feature>
<feature type="compositionally biased region" description="Low complexity" evidence="1">
    <location>
        <begin position="79"/>
        <end position="92"/>
    </location>
</feature>
<keyword evidence="3" id="KW-1185">Reference proteome</keyword>
<proteinExistence type="predicted"/>
<evidence type="ECO:0000256" key="1">
    <source>
        <dbReference type="SAM" id="MobiDB-lite"/>
    </source>
</evidence>
<evidence type="ECO:0000313" key="2">
    <source>
        <dbReference type="EMBL" id="KAF6003881.1"/>
    </source>
</evidence>
<dbReference type="AlphaFoldDB" id="A0A7J7INH7"/>
<dbReference type="PANTHER" id="PTHR16509:SF1">
    <property type="entry name" value="MANGANESE-DEPENDENT ADP-RIBOSE_CDP-ALCOHOL DIPHOSPHATASE"/>
    <property type="match status" value="1"/>
</dbReference>
<accession>A0A7J7INH7</accession>
<feature type="region of interest" description="Disordered" evidence="1">
    <location>
        <begin position="67"/>
        <end position="92"/>
    </location>
</feature>
<dbReference type="GO" id="GO:0008663">
    <property type="term" value="F:2',3'-cyclic-nucleotide 2'-phosphodiesterase activity"/>
    <property type="evidence" value="ECO:0007669"/>
    <property type="project" value="TreeGrafter"/>
</dbReference>
<organism evidence="2 3">
    <name type="scientific">Cyanidiococcus yangmingshanensis</name>
    <dbReference type="NCBI Taxonomy" id="2690220"/>
    <lineage>
        <taxon>Eukaryota</taxon>
        <taxon>Rhodophyta</taxon>
        <taxon>Bangiophyceae</taxon>
        <taxon>Cyanidiales</taxon>
        <taxon>Cyanidiaceae</taxon>
        <taxon>Cyanidiococcus</taxon>
    </lineage>
</organism>
<comment type="caution">
    <text evidence="2">The sequence shown here is derived from an EMBL/GenBank/DDBJ whole genome shotgun (WGS) entry which is preliminary data.</text>
</comment>
<dbReference type="GO" id="GO:0030145">
    <property type="term" value="F:manganese ion binding"/>
    <property type="evidence" value="ECO:0007669"/>
    <property type="project" value="TreeGrafter"/>
</dbReference>
<evidence type="ECO:0008006" key="4">
    <source>
        <dbReference type="Google" id="ProtNLM"/>
    </source>
</evidence>
<dbReference type="EMBL" id="VWRR01000005">
    <property type="protein sequence ID" value="KAF6003881.1"/>
    <property type="molecule type" value="Genomic_DNA"/>
</dbReference>
<name>A0A7J7INH7_9RHOD</name>
<protein>
    <recommendedName>
        <fullName evidence="4">Calcineurin-like phosphoesterase domain-containing protein</fullName>
    </recommendedName>
</protein>
<dbReference type="InterPro" id="IPR029052">
    <property type="entry name" value="Metallo-depent_PP-like"/>
</dbReference>
<sequence length="305" mass="33335">MIDLFRRSSGADGPQKAETSKTERVPVLSSPSPATDTDEGSESAQRSRLLFGLILGSMVALWGRRHRQQQDSGAQLAPSERSGGRSPRGSQSSNALNVVRLGLVADVQYADKDNKLVAGAFRHYRNALHKLARVVEAFESESATLDAVLQLGDLVDGQEQLEASRADLELVMEQFARLPLPLQLVWLEGVLTECRTRREFALVVGHVPIAPGSAAPSLLLWNYEEVMTLFRAYRDVVKLVLAGHEHDGGYAQVDGIHYLTLPGLVNAAEGDDNAYAILELMGHSFARLHGFGRVPSRLLLFQPSC</sequence>
<dbReference type="Gene3D" id="3.60.21.10">
    <property type="match status" value="2"/>
</dbReference>
<reference evidence="2 3" key="1">
    <citation type="journal article" date="2020" name="J. Phycol.">
        <title>Comparative genome analysis reveals Cyanidiococcus gen. nov., a new extremophilic red algal genus sister to Cyanidioschyzon (Cyanidioschyzonaceae, Rhodophyta).</title>
        <authorList>
            <person name="Liu S.-L."/>
            <person name="Chiang Y.-R."/>
            <person name="Yoon H.S."/>
            <person name="Fu H.-Y."/>
        </authorList>
    </citation>
    <scope>NUCLEOTIDE SEQUENCE [LARGE SCALE GENOMIC DNA]</scope>
    <source>
        <strain evidence="2 3">THAL066</strain>
    </source>
</reference>
<dbReference type="PANTHER" id="PTHR16509">
    <property type="match status" value="1"/>
</dbReference>
<dbReference type="OrthoDB" id="9675250at2759"/>
<dbReference type="SUPFAM" id="SSF56300">
    <property type="entry name" value="Metallo-dependent phosphatases"/>
    <property type="match status" value="1"/>
</dbReference>
<evidence type="ECO:0000313" key="3">
    <source>
        <dbReference type="Proteomes" id="UP000530660"/>
    </source>
</evidence>
<dbReference type="GO" id="GO:0047631">
    <property type="term" value="F:ADP-ribose diphosphatase activity"/>
    <property type="evidence" value="ECO:0007669"/>
    <property type="project" value="TreeGrafter"/>
</dbReference>
<gene>
    <name evidence="2" type="ORF">F1559_003246</name>
</gene>